<keyword evidence="4" id="KW-1185">Reference proteome</keyword>
<accession>V4IW88</accession>
<dbReference type="PANTHER" id="PTHR35176">
    <property type="entry name" value="HEME OXYGENASE HI_0854-RELATED"/>
    <property type="match status" value="1"/>
</dbReference>
<dbReference type="GO" id="GO:0016627">
    <property type="term" value="F:oxidoreductase activity, acting on the CH-CH group of donors"/>
    <property type="evidence" value="ECO:0007669"/>
    <property type="project" value="TreeGrafter"/>
</dbReference>
<gene>
    <name evidence="3" type="ORF">K933_14243</name>
</gene>
<protein>
    <submittedName>
        <fullName evidence="3">Flavin-nucleotide-binding protein</fullName>
    </submittedName>
</protein>
<dbReference type="PATRIC" id="fig|1324957.4.peg.2887"/>
<name>V4IW88_9EURY</name>
<dbReference type="AlphaFoldDB" id="V4IW88"/>
<proteinExistence type="predicted"/>
<dbReference type="Pfam" id="PF01243">
    <property type="entry name" value="PNPOx_N"/>
    <property type="match status" value="1"/>
</dbReference>
<reference evidence="3 4" key="1">
    <citation type="journal article" date="2013" name="Genome Announc.">
        <title>Draft Genome Sequence of 'Candidatus Halobonum tyrrellensis' Strain G22, Isolated from the Hypersaline Waters of Lake Tyrrell, Australia.</title>
        <authorList>
            <person name="Ugalde J.A."/>
            <person name="Narasingarao P."/>
            <person name="Kuo S."/>
            <person name="Podell S."/>
            <person name="Allen E.E."/>
        </authorList>
    </citation>
    <scope>NUCLEOTIDE SEQUENCE [LARGE SCALE GENOMIC DNA]</scope>
    <source>
        <strain evidence="3 4">G22</strain>
    </source>
</reference>
<feature type="domain" description="Pyridoxamine 5'-phosphate oxidase N-terminal" evidence="2">
    <location>
        <begin position="15"/>
        <end position="115"/>
    </location>
</feature>
<dbReference type="GO" id="GO:0070967">
    <property type="term" value="F:coenzyme F420 binding"/>
    <property type="evidence" value="ECO:0007669"/>
    <property type="project" value="TreeGrafter"/>
</dbReference>
<dbReference type="eggNOG" id="arCOG00516">
    <property type="taxonomic scope" value="Archaea"/>
</dbReference>
<evidence type="ECO:0000256" key="1">
    <source>
        <dbReference type="ARBA" id="ARBA00023002"/>
    </source>
</evidence>
<sequence>MDHRDDGAAVPAEAERLLTDEPLLAHLATCADGRPHVAPLWYRYEPEGETVELVTSGRKLANIRENPRVSLSVTKSDGGDPAWSVTLLGTATVVDDEAAFEAANRRINRKYGADDDAWAENTLVRIDVGSASYTTY</sequence>
<dbReference type="GO" id="GO:0005829">
    <property type="term" value="C:cytosol"/>
    <property type="evidence" value="ECO:0007669"/>
    <property type="project" value="TreeGrafter"/>
</dbReference>
<comment type="caution">
    <text evidence="3">The sequence shown here is derived from an EMBL/GenBank/DDBJ whole genome shotgun (WGS) entry which is preliminary data.</text>
</comment>
<dbReference type="SUPFAM" id="SSF50475">
    <property type="entry name" value="FMN-binding split barrel"/>
    <property type="match status" value="1"/>
</dbReference>
<dbReference type="PANTHER" id="PTHR35176:SF6">
    <property type="entry name" value="HEME OXYGENASE HI_0854-RELATED"/>
    <property type="match status" value="1"/>
</dbReference>
<keyword evidence="1" id="KW-0560">Oxidoreductase</keyword>
<dbReference type="RefSeq" id="WP_023395422.1">
    <property type="nucleotide sequence ID" value="NZ_ASGZ01000059.1"/>
</dbReference>
<evidence type="ECO:0000313" key="4">
    <source>
        <dbReference type="Proteomes" id="UP000017840"/>
    </source>
</evidence>
<evidence type="ECO:0000313" key="3">
    <source>
        <dbReference type="EMBL" id="ESP87442.1"/>
    </source>
</evidence>
<dbReference type="OrthoDB" id="4669at2157"/>
<dbReference type="Proteomes" id="UP000017840">
    <property type="component" value="Unassembled WGS sequence"/>
</dbReference>
<dbReference type="InterPro" id="IPR012349">
    <property type="entry name" value="Split_barrel_FMN-bd"/>
</dbReference>
<dbReference type="EMBL" id="ASGZ01000059">
    <property type="protein sequence ID" value="ESP87442.1"/>
    <property type="molecule type" value="Genomic_DNA"/>
</dbReference>
<dbReference type="InterPro" id="IPR011576">
    <property type="entry name" value="Pyridox_Oxase_N"/>
</dbReference>
<organism evidence="3 4">
    <name type="scientific">Candidatus Halobonum tyrrellensis G22</name>
    <dbReference type="NCBI Taxonomy" id="1324957"/>
    <lineage>
        <taxon>Archaea</taxon>
        <taxon>Methanobacteriati</taxon>
        <taxon>Methanobacteriota</taxon>
        <taxon>Stenosarchaea group</taxon>
        <taxon>Halobacteria</taxon>
        <taxon>Halobacteriales</taxon>
        <taxon>Haloferacaceae</taxon>
        <taxon>Candidatus Halobonum</taxon>
    </lineage>
</organism>
<dbReference type="InterPro" id="IPR052019">
    <property type="entry name" value="F420H2_bilvrd_red/Heme_oxyg"/>
</dbReference>
<evidence type="ECO:0000259" key="2">
    <source>
        <dbReference type="Pfam" id="PF01243"/>
    </source>
</evidence>
<dbReference type="STRING" id="1324957.K933_14243"/>
<dbReference type="Gene3D" id="2.30.110.10">
    <property type="entry name" value="Electron Transport, Fmn-binding Protein, Chain A"/>
    <property type="match status" value="1"/>
</dbReference>